<organism evidence="1 2">
    <name type="scientific">Enterobacter soli</name>
    <dbReference type="NCBI Taxonomy" id="885040"/>
    <lineage>
        <taxon>Bacteria</taxon>
        <taxon>Pseudomonadati</taxon>
        <taxon>Pseudomonadota</taxon>
        <taxon>Gammaproteobacteria</taxon>
        <taxon>Enterobacterales</taxon>
        <taxon>Enterobacteriaceae</taxon>
        <taxon>Enterobacter</taxon>
    </lineage>
</organism>
<dbReference type="EMBL" id="JAVDKS010000004">
    <property type="protein sequence ID" value="MDQ2256551.1"/>
    <property type="molecule type" value="Genomic_DNA"/>
</dbReference>
<accession>A0AAW8H620</accession>
<dbReference type="AlphaFoldDB" id="A0AAW8H620"/>
<dbReference type="Proteomes" id="UP001225042">
    <property type="component" value="Unassembled WGS sequence"/>
</dbReference>
<protein>
    <submittedName>
        <fullName evidence="1">Uncharacterized protein</fullName>
    </submittedName>
</protein>
<dbReference type="RefSeq" id="WP_306682469.1">
    <property type="nucleotide sequence ID" value="NZ_JAVDKR010000001.1"/>
</dbReference>
<comment type="caution">
    <text evidence="1">The sequence shown here is derived from an EMBL/GenBank/DDBJ whole genome shotgun (WGS) entry which is preliminary data.</text>
</comment>
<keyword evidence="2" id="KW-1185">Reference proteome</keyword>
<evidence type="ECO:0000313" key="2">
    <source>
        <dbReference type="Proteomes" id="UP001225042"/>
    </source>
</evidence>
<sequence>MTFRTEFTHYEDDTIYFLYVTNNIRIETDGNSNLEIQRRTSFHTEPLDTNRYLTIEDDEAAMFQELLINPDLEDMIKAVKLFTRLIEELCES</sequence>
<reference evidence="1 2" key="1">
    <citation type="submission" date="2023-08" db="EMBL/GenBank/DDBJ databases">
        <authorList>
            <person name="Dale J."/>
        </authorList>
    </citation>
    <scope>NUCLEOTIDE SEQUENCE [LARGE SCALE GENOMIC DNA]</scope>
    <source>
        <strain evidence="1 2">2023EL-00788</strain>
    </source>
</reference>
<name>A0AAW8H620_9ENTR</name>
<proteinExistence type="predicted"/>
<gene>
    <name evidence="1" type="ORF">RBJ67_10400</name>
</gene>
<evidence type="ECO:0000313" key="1">
    <source>
        <dbReference type="EMBL" id="MDQ2256551.1"/>
    </source>
</evidence>